<accession>A0AAW1E1P3</accession>
<proteinExistence type="predicted"/>
<dbReference type="InterPro" id="IPR057810">
    <property type="entry name" value="RBD_ZCCHC3_1st"/>
</dbReference>
<dbReference type="Proteomes" id="UP001488805">
    <property type="component" value="Unassembled WGS sequence"/>
</dbReference>
<dbReference type="PANTHER" id="PTHR22639">
    <property type="entry name" value="GAG-RELATED PROTEIN"/>
    <property type="match status" value="1"/>
</dbReference>
<dbReference type="PROSITE" id="PS50158">
    <property type="entry name" value="ZF_CCHC"/>
    <property type="match status" value="1"/>
</dbReference>
<dbReference type="EMBL" id="JBCEZU010000586">
    <property type="protein sequence ID" value="KAK9515952.1"/>
    <property type="molecule type" value="Genomic_DNA"/>
</dbReference>
<dbReference type="InterPro" id="IPR042509">
    <property type="entry name" value="ZCCHC3"/>
</dbReference>
<reference evidence="4 5" key="1">
    <citation type="journal article" date="2024" name="Genome Biol. Evol.">
        <title>Chromosome-level genome assembly of the viviparous eelpout Zoarces viviparus.</title>
        <authorList>
            <person name="Fuhrmann N."/>
            <person name="Brasseur M.V."/>
            <person name="Bakowski C.E."/>
            <person name="Podsiadlowski L."/>
            <person name="Prost S."/>
            <person name="Krehenwinkel H."/>
            <person name="Mayer C."/>
        </authorList>
    </citation>
    <scope>NUCLEOTIDE SEQUENCE [LARGE SCALE GENOMIC DNA]</scope>
    <source>
        <strain evidence="4">NO-MEL_2022_Ind0_liver</strain>
    </source>
</reference>
<dbReference type="Pfam" id="PF23057">
    <property type="entry name" value="RBD_ZCCHC3_1st"/>
    <property type="match status" value="1"/>
</dbReference>
<dbReference type="GO" id="GO:0002218">
    <property type="term" value="P:activation of innate immune response"/>
    <property type="evidence" value="ECO:0007669"/>
    <property type="project" value="InterPro"/>
</dbReference>
<dbReference type="Gene3D" id="4.10.60.10">
    <property type="entry name" value="Zinc finger, CCHC-type"/>
    <property type="match status" value="1"/>
</dbReference>
<organism evidence="4 5">
    <name type="scientific">Zoarces viviparus</name>
    <name type="common">Viviparous eelpout</name>
    <name type="synonym">Blennius viviparus</name>
    <dbReference type="NCBI Taxonomy" id="48416"/>
    <lineage>
        <taxon>Eukaryota</taxon>
        <taxon>Metazoa</taxon>
        <taxon>Chordata</taxon>
        <taxon>Craniata</taxon>
        <taxon>Vertebrata</taxon>
        <taxon>Euteleostomi</taxon>
        <taxon>Actinopterygii</taxon>
        <taxon>Neopterygii</taxon>
        <taxon>Teleostei</taxon>
        <taxon>Neoteleostei</taxon>
        <taxon>Acanthomorphata</taxon>
        <taxon>Eupercaria</taxon>
        <taxon>Perciformes</taxon>
        <taxon>Cottioidei</taxon>
        <taxon>Zoarcales</taxon>
        <taxon>Zoarcidae</taxon>
        <taxon>Zoarcinae</taxon>
        <taxon>Zoarces</taxon>
    </lineage>
</organism>
<feature type="compositionally biased region" description="Gly residues" evidence="2">
    <location>
        <begin position="445"/>
        <end position="458"/>
    </location>
</feature>
<comment type="caution">
    <text evidence="4">The sequence shown here is derived from an EMBL/GenBank/DDBJ whole genome shotgun (WGS) entry which is preliminary data.</text>
</comment>
<evidence type="ECO:0000256" key="1">
    <source>
        <dbReference type="PROSITE-ProRule" id="PRU00047"/>
    </source>
</evidence>
<evidence type="ECO:0000313" key="4">
    <source>
        <dbReference type="EMBL" id="KAK9515952.1"/>
    </source>
</evidence>
<gene>
    <name evidence="4" type="ORF">VZT92_026548</name>
</gene>
<protein>
    <recommendedName>
        <fullName evidence="3">CCHC-type domain-containing protein</fullName>
    </recommendedName>
</protein>
<keyword evidence="1" id="KW-0863">Zinc-finger</keyword>
<feature type="domain" description="CCHC-type" evidence="3">
    <location>
        <begin position="291"/>
        <end position="307"/>
    </location>
</feature>
<dbReference type="InterPro" id="IPR036875">
    <property type="entry name" value="Znf_CCHC_sf"/>
</dbReference>
<dbReference type="SMART" id="SM00343">
    <property type="entry name" value="ZnF_C2HC"/>
    <property type="match status" value="3"/>
</dbReference>
<dbReference type="GO" id="GO:0008270">
    <property type="term" value="F:zinc ion binding"/>
    <property type="evidence" value="ECO:0007669"/>
    <property type="project" value="UniProtKB-KW"/>
</dbReference>
<dbReference type="GO" id="GO:0003723">
    <property type="term" value="F:RNA binding"/>
    <property type="evidence" value="ECO:0007669"/>
    <property type="project" value="InterPro"/>
</dbReference>
<dbReference type="Pfam" id="PF23058">
    <property type="entry name" value="RBD_ZCCHC3_2nd"/>
    <property type="match status" value="1"/>
</dbReference>
<name>A0AAW1E1P3_ZOAVI</name>
<dbReference type="SUPFAM" id="SSF57756">
    <property type="entry name" value="Retrovirus zinc finger-like domains"/>
    <property type="match status" value="1"/>
</dbReference>
<keyword evidence="1" id="KW-0479">Metal-binding</keyword>
<dbReference type="InterPro" id="IPR057811">
    <property type="entry name" value="RBD_ZCCHC3_2nd"/>
</dbReference>
<dbReference type="AlphaFoldDB" id="A0AAW1E1P3"/>
<dbReference type="Pfam" id="PF00098">
    <property type="entry name" value="zf-CCHC"/>
    <property type="match status" value="1"/>
</dbReference>
<dbReference type="InterPro" id="IPR001878">
    <property type="entry name" value="Znf_CCHC"/>
</dbReference>
<dbReference type="GO" id="GO:0003690">
    <property type="term" value="F:double-stranded DNA binding"/>
    <property type="evidence" value="ECO:0007669"/>
    <property type="project" value="InterPro"/>
</dbReference>
<dbReference type="PANTHER" id="PTHR22639:SF3">
    <property type="entry name" value="ZINC FINGER CCHC DOMAIN-CONTAINING PROTEIN 3"/>
    <property type="match status" value="1"/>
</dbReference>
<keyword evidence="1" id="KW-0862">Zinc</keyword>
<evidence type="ECO:0000256" key="2">
    <source>
        <dbReference type="SAM" id="MobiDB-lite"/>
    </source>
</evidence>
<evidence type="ECO:0000313" key="5">
    <source>
        <dbReference type="Proteomes" id="UP001488805"/>
    </source>
</evidence>
<sequence>MLVERKKAGLNYTTVLDHGVLGWVCQSSSHCCAPWKELHHDKGETCQEGDSGSKELWLIASRPFGSDQVVVRKDTTQRVNNDTAMAARGQKEQSIPRVGLRHTLRFQATTEDYELQSREFFGKQVIIGQLQLKVEEVHCIQWNQQEKAFDVTLRTEDIYRSVTEICRAEAGVRPLAGYKVLNLDRPNFRTITVHMYNPFVNDSALAAFLGQYGEVVTAARHIKDTLGFWTGRRQYQVLLYHDAEGPGGLKHPPAFFSLGGDRGYLFYPRQPAFCRKCRQSGHAEAGCGEARCRFCGQAGHSAKDCTEPRTCHGCGGTDHLYRGCPGRKKTFAEAAKPTEAGEPSRGTTHGQKDGERTVQEGSGADTSGSKGEVAPRDEGTAGTDEMAQASTDSMDGFPVLTSDPAPSKSKQGARKVSQAFGTGLSTELGGSGEGVRSKKSKGGQTNKGGIEGGRGEGTGQHKRAADTVEEEGAQQQKDGDTGQEVGGEVCEQSLGEAAAILAEGLGLSFDLPPGLLMLSSPLGEDAYEGLNRPTTSPNAVPFSRVDEMDTENVYL</sequence>
<feature type="region of interest" description="Disordered" evidence="2">
    <location>
        <begin position="332"/>
        <end position="490"/>
    </location>
</feature>
<evidence type="ECO:0000259" key="3">
    <source>
        <dbReference type="PROSITE" id="PS50158"/>
    </source>
</evidence>
<keyword evidence="5" id="KW-1185">Reference proteome</keyword>